<dbReference type="Gene3D" id="1.10.1040.10">
    <property type="entry name" value="N-(1-d-carboxylethyl)-l-norvaline Dehydrogenase, domain 2"/>
    <property type="match status" value="1"/>
</dbReference>
<dbReference type="PANTHER" id="PTHR48075:SF5">
    <property type="entry name" value="3-HYDROXYBUTYRYL-COA DEHYDROGENASE"/>
    <property type="match status" value="1"/>
</dbReference>
<evidence type="ECO:0000256" key="1">
    <source>
        <dbReference type="ARBA" id="ARBA00023002"/>
    </source>
</evidence>
<feature type="domain" description="3-hydroxyacyl-CoA dehydrogenase C-terminal" evidence="2">
    <location>
        <begin position="154"/>
        <end position="246"/>
    </location>
</feature>
<dbReference type="GO" id="GO:0070403">
    <property type="term" value="F:NAD+ binding"/>
    <property type="evidence" value="ECO:0007669"/>
    <property type="project" value="InterPro"/>
</dbReference>
<keyword evidence="5" id="KW-1185">Reference proteome</keyword>
<dbReference type="OrthoDB" id="9771883at2"/>
<protein>
    <submittedName>
        <fullName evidence="4">3-hydroxyacyl-CoA dehydrogenase</fullName>
    </submittedName>
</protein>
<reference evidence="4 5" key="1">
    <citation type="submission" date="2019-12" db="EMBL/GenBank/DDBJ databases">
        <authorList>
            <person name="Dong K."/>
        </authorList>
    </citation>
    <scope>NUCLEOTIDE SEQUENCE [LARGE SCALE GENOMIC DNA]</scope>
    <source>
        <strain evidence="4 5">JCM 31225</strain>
    </source>
</reference>
<accession>A0A6N8L0P8</accession>
<organism evidence="4 5">
    <name type="scientific">Sphingobacterium humi</name>
    <dbReference type="NCBI Taxonomy" id="1796905"/>
    <lineage>
        <taxon>Bacteria</taxon>
        <taxon>Pseudomonadati</taxon>
        <taxon>Bacteroidota</taxon>
        <taxon>Sphingobacteriia</taxon>
        <taxon>Sphingobacteriales</taxon>
        <taxon>Sphingobacteriaceae</taxon>
        <taxon>Sphingobacterium</taxon>
    </lineage>
</organism>
<dbReference type="GO" id="GO:0016616">
    <property type="term" value="F:oxidoreductase activity, acting on the CH-OH group of donors, NAD or NADP as acceptor"/>
    <property type="evidence" value="ECO:0007669"/>
    <property type="project" value="InterPro"/>
</dbReference>
<dbReference type="InterPro" id="IPR006176">
    <property type="entry name" value="3-OHacyl-CoA_DH_NAD-bd"/>
</dbReference>
<dbReference type="SUPFAM" id="SSF48179">
    <property type="entry name" value="6-phosphogluconate dehydrogenase C-terminal domain-like"/>
    <property type="match status" value="1"/>
</dbReference>
<dbReference type="EMBL" id="WSQA01000009">
    <property type="protein sequence ID" value="MVZ62926.1"/>
    <property type="molecule type" value="Genomic_DNA"/>
</dbReference>
<keyword evidence="1" id="KW-0560">Oxidoreductase</keyword>
<proteinExistence type="predicted"/>
<name>A0A6N8L0P8_9SPHI</name>
<dbReference type="AlphaFoldDB" id="A0A6N8L0P8"/>
<evidence type="ECO:0000259" key="2">
    <source>
        <dbReference type="Pfam" id="PF00725"/>
    </source>
</evidence>
<sequence length="283" mass="32064">MKTIADTTFLIAGHSRIATALTQYLNTQSINVQHIQEPSGLSTDLKADYIFAFTSDQLEEKIKLIQPLLPALKEGGILTINLDGIQLADVQKNTRQDVLGMNLNFPDQHSPFMEIIRTEQNDDAQIKQLKSFGEHTLKKDPYVVNHGLSARAYMIAAMTREAFYLVDNGYANIESIDRACRNDAGYYLPFTGNFLYMDLMGTMAYALVMKDLNPELANCKELPQWFIDKVKAGKWGMKTKGGLYAYAEGDLEKWEAVIADFSADIDALIRKNIQHYERRLTYE</sequence>
<dbReference type="GO" id="GO:0006631">
    <property type="term" value="P:fatty acid metabolic process"/>
    <property type="evidence" value="ECO:0007669"/>
    <property type="project" value="InterPro"/>
</dbReference>
<dbReference type="Proteomes" id="UP000435036">
    <property type="component" value="Unassembled WGS sequence"/>
</dbReference>
<gene>
    <name evidence="4" type="ORF">GQF63_12900</name>
</gene>
<dbReference type="InterPro" id="IPR006108">
    <property type="entry name" value="3HC_DH_C"/>
</dbReference>
<feature type="domain" description="3-hydroxyacyl-CoA dehydrogenase NAD binding" evidence="3">
    <location>
        <begin position="32"/>
        <end position="145"/>
    </location>
</feature>
<evidence type="ECO:0000259" key="3">
    <source>
        <dbReference type="Pfam" id="PF02737"/>
    </source>
</evidence>
<dbReference type="PANTHER" id="PTHR48075">
    <property type="entry name" value="3-HYDROXYACYL-COA DEHYDROGENASE FAMILY PROTEIN"/>
    <property type="match status" value="1"/>
</dbReference>
<evidence type="ECO:0000313" key="5">
    <source>
        <dbReference type="Proteomes" id="UP000435036"/>
    </source>
</evidence>
<dbReference type="Pfam" id="PF02737">
    <property type="entry name" value="3HCDH_N"/>
    <property type="match status" value="1"/>
</dbReference>
<dbReference type="InterPro" id="IPR008927">
    <property type="entry name" value="6-PGluconate_DH-like_C_sf"/>
</dbReference>
<dbReference type="Pfam" id="PF00725">
    <property type="entry name" value="3HCDH"/>
    <property type="match status" value="1"/>
</dbReference>
<comment type="caution">
    <text evidence="4">The sequence shown here is derived from an EMBL/GenBank/DDBJ whole genome shotgun (WGS) entry which is preliminary data.</text>
</comment>
<dbReference type="Gene3D" id="3.40.50.720">
    <property type="entry name" value="NAD(P)-binding Rossmann-like Domain"/>
    <property type="match status" value="1"/>
</dbReference>
<dbReference type="InterPro" id="IPR013328">
    <property type="entry name" value="6PGD_dom2"/>
</dbReference>
<dbReference type="RefSeq" id="WP_160369648.1">
    <property type="nucleotide sequence ID" value="NZ_WSQA01000009.1"/>
</dbReference>
<evidence type="ECO:0000313" key="4">
    <source>
        <dbReference type="EMBL" id="MVZ62926.1"/>
    </source>
</evidence>